<protein>
    <submittedName>
        <fullName evidence="6">Uncharacterized protein</fullName>
    </submittedName>
</protein>
<dbReference type="Proteomes" id="UP001590951">
    <property type="component" value="Unassembled WGS sequence"/>
</dbReference>
<comment type="caution">
    <text evidence="6">The sequence shown here is derived from an EMBL/GenBank/DDBJ whole genome shotgun (WGS) entry which is preliminary data.</text>
</comment>
<evidence type="ECO:0000256" key="2">
    <source>
        <dbReference type="ARBA" id="ARBA00022692"/>
    </source>
</evidence>
<name>A0ABR4AIF6_9LECA</name>
<dbReference type="Gene3D" id="1.20.1250.20">
    <property type="entry name" value="MFS general substrate transporter like domains"/>
    <property type="match status" value="1"/>
</dbReference>
<feature type="transmembrane region" description="Helical" evidence="5">
    <location>
        <begin position="191"/>
        <end position="211"/>
    </location>
</feature>
<evidence type="ECO:0000256" key="5">
    <source>
        <dbReference type="SAM" id="Phobius"/>
    </source>
</evidence>
<evidence type="ECO:0000256" key="3">
    <source>
        <dbReference type="ARBA" id="ARBA00022989"/>
    </source>
</evidence>
<dbReference type="SUPFAM" id="SSF103473">
    <property type="entry name" value="MFS general substrate transporter"/>
    <property type="match status" value="1"/>
</dbReference>
<dbReference type="InterPro" id="IPR011701">
    <property type="entry name" value="MFS"/>
</dbReference>
<evidence type="ECO:0000313" key="6">
    <source>
        <dbReference type="EMBL" id="KAL2044631.1"/>
    </source>
</evidence>
<feature type="transmembrane region" description="Helical" evidence="5">
    <location>
        <begin position="64"/>
        <end position="82"/>
    </location>
</feature>
<organism evidence="6 7">
    <name type="scientific">Lepraria finkii</name>
    <dbReference type="NCBI Taxonomy" id="1340010"/>
    <lineage>
        <taxon>Eukaryota</taxon>
        <taxon>Fungi</taxon>
        <taxon>Dikarya</taxon>
        <taxon>Ascomycota</taxon>
        <taxon>Pezizomycotina</taxon>
        <taxon>Lecanoromycetes</taxon>
        <taxon>OSLEUM clade</taxon>
        <taxon>Lecanoromycetidae</taxon>
        <taxon>Lecanorales</taxon>
        <taxon>Lecanorineae</taxon>
        <taxon>Stereocaulaceae</taxon>
        <taxon>Lepraria</taxon>
    </lineage>
</organism>
<proteinExistence type="predicted"/>
<dbReference type="PANTHER" id="PTHR23501">
    <property type="entry name" value="MAJOR FACILITATOR SUPERFAMILY"/>
    <property type="match status" value="1"/>
</dbReference>
<evidence type="ECO:0000313" key="7">
    <source>
        <dbReference type="Proteomes" id="UP001590951"/>
    </source>
</evidence>
<keyword evidence="7" id="KW-1185">Reference proteome</keyword>
<keyword evidence="3 5" id="KW-1133">Transmembrane helix</keyword>
<comment type="subcellular location">
    <subcellularLocation>
        <location evidence="1">Membrane</location>
        <topology evidence="1">Multi-pass membrane protein</topology>
    </subcellularLocation>
</comment>
<dbReference type="PANTHER" id="PTHR23501:SF107">
    <property type="entry name" value="TRANSPORTER, PUTATIVE (AFU_ORTHOLOGUE AFUA_7G04730)-RELATED"/>
    <property type="match status" value="1"/>
</dbReference>
<reference evidence="6 7" key="1">
    <citation type="submission" date="2024-09" db="EMBL/GenBank/DDBJ databases">
        <title>Rethinking Asexuality: The Enigmatic Case of Functional Sexual Genes in Lepraria (Stereocaulaceae).</title>
        <authorList>
            <person name="Doellman M."/>
            <person name="Sun Y."/>
            <person name="Barcenas-Pena A."/>
            <person name="Lumbsch H.T."/>
            <person name="Grewe F."/>
        </authorList>
    </citation>
    <scope>NUCLEOTIDE SEQUENCE [LARGE SCALE GENOMIC DNA]</scope>
    <source>
        <strain evidence="6 7">Grewe 0041</strain>
    </source>
</reference>
<feature type="transmembrane region" description="Helical" evidence="5">
    <location>
        <begin position="223"/>
        <end position="245"/>
    </location>
</feature>
<keyword evidence="4 5" id="KW-0472">Membrane</keyword>
<dbReference type="Pfam" id="PF07690">
    <property type="entry name" value="MFS_1"/>
    <property type="match status" value="1"/>
</dbReference>
<gene>
    <name evidence="6" type="ORF">ABVK25_012301</name>
</gene>
<feature type="transmembrane region" description="Helical" evidence="5">
    <location>
        <begin position="135"/>
        <end position="153"/>
    </location>
</feature>
<sequence>MAAVIADQTLHAERKTVDQTVFAHDHEANHSESSGRDAEKTAEQDFQRGVRQARAITSIWNKQTLWLMFALYALCGILRRPASSSSVQPTLNPYITSTFGRHGLLAAVSIVPTILGGTANLTLAKIIDLWGRIEGFIFMLVVVVIGCIVKATSQDIQTYIAAHSLYWTGHLGMRYVINVMLSDMTTLKNRMIILTLNATPQIATTFAGPRVGELFYNHVNFRWAFGAFSFILVGFCLPVIVVMLWSQRSATKKGVLQKADSGRTWWQSIIHAFIHMDSK</sequence>
<accession>A0ABR4AIF6</accession>
<evidence type="ECO:0000256" key="1">
    <source>
        <dbReference type="ARBA" id="ARBA00004141"/>
    </source>
</evidence>
<dbReference type="InterPro" id="IPR036259">
    <property type="entry name" value="MFS_trans_sf"/>
</dbReference>
<keyword evidence="2 5" id="KW-0812">Transmembrane</keyword>
<evidence type="ECO:0000256" key="4">
    <source>
        <dbReference type="ARBA" id="ARBA00023136"/>
    </source>
</evidence>
<feature type="transmembrane region" description="Helical" evidence="5">
    <location>
        <begin position="102"/>
        <end position="123"/>
    </location>
</feature>
<dbReference type="EMBL" id="JBHFEH010000173">
    <property type="protein sequence ID" value="KAL2044631.1"/>
    <property type="molecule type" value="Genomic_DNA"/>
</dbReference>
<feature type="transmembrane region" description="Helical" evidence="5">
    <location>
        <begin position="159"/>
        <end position="179"/>
    </location>
</feature>